<evidence type="ECO:0000313" key="13">
    <source>
        <dbReference type="EMBL" id="KAK8520705.1"/>
    </source>
</evidence>
<dbReference type="InterPro" id="IPR007300">
    <property type="entry name" value="CidB/LrgB"/>
</dbReference>
<keyword evidence="8" id="KW-0472">Membrane</keyword>
<comment type="similarity">
    <text evidence="3 11">Belongs to the BBR/BPC family.</text>
</comment>
<protein>
    <recommendedName>
        <fullName evidence="11">GAGA-binding transcriptional activator</fullName>
    </recommendedName>
</protein>
<evidence type="ECO:0000256" key="12">
    <source>
        <dbReference type="SAM" id="MobiDB-lite"/>
    </source>
</evidence>
<comment type="caution">
    <text evidence="13">The sequence shown here is derived from an EMBL/GenBank/DDBJ whole genome shotgun (WGS) entry which is preliminary data.</text>
</comment>
<dbReference type="PANTHER" id="PTHR31421">
    <property type="entry name" value="PROTEIN BASIC PENTACYSTEINE3"/>
    <property type="match status" value="1"/>
</dbReference>
<dbReference type="Pfam" id="PF04172">
    <property type="entry name" value="LrgB"/>
    <property type="match status" value="1"/>
</dbReference>
<evidence type="ECO:0000256" key="9">
    <source>
        <dbReference type="ARBA" id="ARBA00023163"/>
    </source>
</evidence>
<keyword evidence="6 11" id="KW-0805">Transcription regulation</keyword>
<feature type="compositionally biased region" description="Polar residues" evidence="12">
    <location>
        <begin position="167"/>
        <end position="196"/>
    </location>
</feature>
<proteinExistence type="inferred from homology"/>
<name>A0ABR2CM29_9ROSI</name>
<feature type="compositionally biased region" description="Low complexity" evidence="12">
    <location>
        <begin position="198"/>
        <end position="209"/>
    </location>
</feature>
<evidence type="ECO:0000256" key="8">
    <source>
        <dbReference type="ARBA" id="ARBA00023136"/>
    </source>
</evidence>
<dbReference type="InterPro" id="IPR010409">
    <property type="entry name" value="GAGA-bd_tscrpt_act"/>
</dbReference>
<evidence type="ECO:0000256" key="7">
    <source>
        <dbReference type="ARBA" id="ARBA00023125"/>
    </source>
</evidence>
<evidence type="ECO:0000256" key="1">
    <source>
        <dbReference type="ARBA" id="ARBA00004123"/>
    </source>
</evidence>
<keyword evidence="7 11" id="KW-0238">DNA-binding</keyword>
<dbReference type="SMART" id="SM01226">
    <property type="entry name" value="GAGA_bind"/>
    <property type="match status" value="1"/>
</dbReference>
<keyword evidence="5" id="KW-1133">Transmembrane helix</keyword>
<evidence type="ECO:0000256" key="2">
    <source>
        <dbReference type="ARBA" id="ARBA00004141"/>
    </source>
</evidence>
<organism evidence="13 14">
    <name type="scientific">Hibiscus sabdariffa</name>
    <name type="common">roselle</name>
    <dbReference type="NCBI Taxonomy" id="183260"/>
    <lineage>
        <taxon>Eukaryota</taxon>
        <taxon>Viridiplantae</taxon>
        <taxon>Streptophyta</taxon>
        <taxon>Embryophyta</taxon>
        <taxon>Tracheophyta</taxon>
        <taxon>Spermatophyta</taxon>
        <taxon>Magnoliopsida</taxon>
        <taxon>eudicotyledons</taxon>
        <taxon>Gunneridae</taxon>
        <taxon>Pentapetalae</taxon>
        <taxon>rosids</taxon>
        <taxon>malvids</taxon>
        <taxon>Malvales</taxon>
        <taxon>Malvaceae</taxon>
        <taxon>Malvoideae</taxon>
        <taxon>Hibiscus</taxon>
    </lineage>
</organism>
<dbReference type="Proteomes" id="UP001472677">
    <property type="component" value="Unassembled WGS sequence"/>
</dbReference>
<keyword evidence="10 11" id="KW-0539">Nucleus</keyword>
<keyword evidence="9 11" id="KW-0804">Transcription</keyword>
<dbReference type="PANTHER" id="PTHR31421:SF6">
    <property type="entry name" value="PROTEIN BASIC PENTACYSTEINE7"/>
    <property type="match status" value="1"/>
</dbReference>
<gene>
    <name evidence="13" type="ORF">V6N12_004634</name>
</gene>
<comment type="function">
    <text evidence="11">Transcriptional regulator that specifically binds to GA-rich elements (GAGA-repeats) present in regulatory sequences of genes involved in developmental processes.</text>
</comment>
<dbReference type="Pfam" id="PF06217">
    <property type="entry name" value="GAGA_bind"/>
    <property type="match status" value="1"/>
</dbReference>
<dbReference type="EMBL" id="JBBPBM010000048">
    <property type="protein sequence ID" value="KAK8520705.1"/>
    <property type="molecule type" value="Genomic_DNA"/>
</dbReference>
<evidence type="ECO:0000256" key="10">
    <source>
        <dbReference type="ARBA" id="ARBA00023242"/>
    </source>
</evidence>
<keyword evidence="14" id="KW-1185">Reference proteome</keyword>
<evidence type="ECO:0000256" key="5">
    <source>
        <dbReference type="ARBA" id="ARBA00022989"/>
    </source>
</evidence>
<keyword evidence="4" id="KW-0812">Transmembrane</keyword>
<evidence type="ECO:0000256" key="6">
    <source>
        <dbReference type="ARBA" id="ARBA00023015"/>
    </source>
</evidence>
<reference evidence="13 14" key="1">
    <citation type="journal article" date="2024" name="G3 (Bethesda)">
        <title>Genome assembly of Hibiscus sabdariffa L. provides insights into metabolisms of medicinal natural products.</title>
        <authorList>
            <person name="Kim T."/>
        </authorList>
    </citation>
    <scope>NUCLEOTIDE SEQUENCE [LARGE SCALE GENOMIC DNA]</scope>
    <source>
        <strain evidence="13">TK-2024</strain>
        <tissue evidence="13">Old leaves</tissue>
    </source>
</reference>
<evidence type="ECO:0000256" key="11">
    <source>
        <dbReference type="RuleBase" id="RU367160"/>
    </source>
</evidence>
<sequence>MVRLTYYSAEGVDMITYHSNTPGPIGANFVQAVLDKLRFRDPIGRGIATASSAHGLGTTALSAKEPEALSFCAIAYGLAGISAQKLALSYLPLDLTKLNQVVAMKMRSFSDKNVMPETNIGSTGSPFSWLYHYNPTSKPVLSSLQPTEIHHEPAPVVSPIRTIYPTTESGNKNGWETKTTQVGKQKSSVKGSNQMASKLLGPKQPLKKPSVPKKAKRAKFPEAKREKNNLNFNPDGTKFDFSGVPSPTCSCTGVARVCYKWGASGWQSSCCTINISECPLPMSPTRPGARVAGRKMSNGAYFKLLLRLAAEGYDLSHPVDLKDHWARHGTNKFVTIK</sequence>
<evidence type="ECO:0000313" key="14">
    <source>
        <dbReference type="Proteomes" id="UP001472677"/>
    </source>
</evidence>
<evidence type="ECO:0000256" key="4">
    <source>
        <dbReference type="ARBA" id="ARBA00022692"/>
    </source>
</evidence>
<accession>A0ABR2CM29</accession>
<evidence type="ECO:0000256" key="3">
    <source>
        <dbReference type="ARBA" id="ARBA00007911"/>
    </source>
</evidence>
<comment type="subcellular location">
    <subcellularLocation>
        <location evidence="2">Membrane</location>
        <topology evidence="2">Multi-pass membrane protein</topology>
    </subcellularLocation>
    <subcellularLocation>
        <location evidence="1 11">Nucleus</location>
    </subcellularLocation>
</comment>
<feature type="region of interest" description="Disordered" evidence="12">
    <location>
        <begin position="167"/>
        <end position="221"/>
    </location>
</feature>